<dbReference type="SUPFAM" id="SSF55729">
    <property type="entry name" value="Acyl-CoA N-acyltransferases (Nat)"/>
    <property type="match status" value="1"/>
</dbReference>
<dbReference type="RefSeq" id="XP_066068019.1">
    <property type="nucleotide sequence ID" value="XM_066211922.1"/>
</dbReference>
<gene>
    <name evidence="1" type="ORF">L203_102497</name>
</gene>
<evidence type="ECO:0000313" key="1">
    <source>
        <dbReference type="EMBL" id="WVN87319.1"/>
    </source>
</evidence>
<dbReference type="KEGG" id="cdep:91086709"/>
<accession>A0AAJ8JS23</accession>
<sequence>MAHDGSLKVETDSSRSGYNRKETLNSFPYLQTEHVSLEPLIPLSILTVLEDIVASRSDPHCLLMAVMDKQREKVGLVRFADVYGLFDVDDALNTVFGMINILPRYQRTHVSSHGMYLVLTYLSDTLHLARVQYNVVIFDTQSLRSRGERDLRGWRIDLQWIRPY</sequence>
<reference evidence="1" key="3">
    <citation type="submission" date="2024-01" db="EMBL/GenBank/DDBJ databases">
        <authorList>
            <person name="Coelho M.A."/>
            <person name="David-Palma M."/>
            <person name="Shea T."/>
            <person name="Sun S."/>
            <person name="Cuomo C.A."/>
            <person name="Heitman J."/>
        </authorList>
    </citation>
    <scope>NUCLEOTIDE SEQUENCE</scope>
    <source>
        <strain evidence="1">CBS 7841</strain>
    </source>
</reference>
<dbReference type="Gene3D" id="3.40.630.30">
    <property type="match status" value="1"/>
</dbReference>
<reference evidence="1" key="2">
    <citation type="journal article" date="2022" name="Elife">
        <title>Obligate sexual reproduction of a homothallic fungus closely related to the Cryptococcus pathogenic species complex.</title>
        <authorList>
            <person name="Passer A.R."/>
            <person name="Clancey S.A."/>
            <person name="Shea T."/>
            <person name="David-Palma M."/>
            <person name="Averette A.F."/>
            <person name="Boekhout T."/>
            <person name="Porcel B.M."/>
            <person name="Nowrousian M."/>
            <person name="Cuomo C.A."/>
            <person name="Sun S."/>
            <person name="Heitman J."/>
            <person name="Coelho M.A."/>
        </authorList>
    </citation>
    <scope>NUCLEOTIDE SEQUENCE</scope>
    <source>
        <strain evidence="1">CBS 7841</strain>
    </source>
</reference>
<dbReference type="Proteomes" id="UP000094043">
    <property type="component" value="Chromosome 3"/>
</dbReference>
<dbReference type="AlphaFoldDB" id="A0AAJ8JS23"/>
<protein>
    <submittedName>
        <fullName evidence="1">Uncharacterized protein</fullName>
    </submittedName>
</protein>
<dbReference type="EMBL" id="CP143786">
    <property type="protein sequence ID" value="WVN87319.1"/>
    <property type="molecule type" value="Genomic_DNA"/>
</dbReference>
<proteinExistence type="predicted"/>
<name>A0AAJ8JS23_9TREE</name>
<reference evidence="1" key="1">
    <citation type="submission" date="2016-06" db="EMBL/GenBank/DDBJ databases">
        <authorList>
            <person name="Cuomo C."/>
            <person name="Litvintseva A."/>
            <person name="Heitman J."/>
            <person name="Chen Y."/>
            <person name="Sun S."/>
            <person name="Springer D."/>
            <person name="Dromer F."/>
            <person name="Young S."/>
            <person name="Zeng Q."/>
            <person name="Chapman S."/>
            <person name="Gujja S."/>
            <person name="Saif S."/>
            <person name="Birren B."/>
        </authorList>
    </citation>
    <scope>NUCLEOTIDE SEQUENCE</scope>
    <source>
        <strain evidence="1">CBS 7841</strain>
    </source>
</reference>
<dbReference type="GeneID" id="91086709"/>
<evidence type="ECO:0000313" key="2">
    <source>
        <dbReference type="Proteomes" id="UP000094043"/>
    </source>
</evidence>
<dbReference type="InterPro" id="IPR016181">
    <property type="entry name" value="Acyl_CoA_acyltransferase"/>
</dbReference>
<organism evidence="1 2">
    <name type="scientific">Cryptococcus depauperatus CBS 7841</name>
    <dbReference type="NCBI Taxonomy" id="1295531"/>
    <lineage>
        <taxon>Eukaryota</taxon>
        <taxon>Fungi</taxon>
        <taxon>Dikarya</taxon>
        <taxon>Basidiomycota</taxon>
        <taxon>Agaricomycotina</taxon>
        <taxon>Tremellomycetes</taxon>
        <taxon>Tremellales</taxon>
        <taxon>Cryptococcaceae</taxon>
        <taxon>Cryptococcus</taxon>
    </lineage>
</organism>
<keyword evidence="2" id="KW-1185">Reference proteome</keyword>